<evidence type="ECO:0000313" key="3">
    <source>
        <dbReference type="Proteomes" id="UP000193411"/>
    </source>
</evidence>
<dbReference type="InterPro" id="IPR011993">
    <property type="entry name" value="PH-like_dom_sf"/>
</dbReference>
<dbReference type="CDD" id="cd00821">
    <property type="entry name" value="PH"/>
    <property type="match status" value="1"/>
</dbReference>
<dbReference type="Proteomes" id="UP000193411">
    <property type="component" value="Unassembled WGS sequence"/>
</dbReference>
<evidence type="ECO:0000259" key="1">
    <source>
        <dbReference type="PROSITE" id="PS50003"/>
    </source>
</evidence>
<dbReference type="InterPro" id="IPR001849">
    <property type="entry name" value="PH_domain"/>
</dbReference>
<dbReference type="EMBL" id="MCFL01000002">
    <property type="protein sequence ID" value="ORZ40786.1"/>
    <property type="molecule type" value="Genomic_DNA"/>
</dbReference>
<reference evidence="2 3" key="1">
    <citation type="submission" date="2016-07" db="EMBL/GenBank/DDBJ databases">
        <title>Pervasive Adenine N6-methylation of Active Genes in Fungi.</title>
        <authorList>
            <consortium name="DOE Joint Genome Institute"/>
            <person name="Mondo S.J."/>
            <person name="Dannebaum R.O."/>
            <person name="Kuo R.C."/>
            <person name="Labutti K."/>
            <person name="Haridas S."/>
            <person name="Kuo A."/>
            <person name="Salamov A."/>
            <person name="Ahrendt S.R."/>
            <person name="Lipzen A."/>
            <person name="Sullivan W."/>
            <person name="Andreopoulos W.B."/>
            <person name="Clum A."/>
            <person name="Lindquist E."/>
            <person name="Daum C."/>
            <person name="Ramamoorthy G.K."/>
            <person name="Gryganskyi A."/>
            <person name="Culley D."/>
            <person name="Magnuson J.K."/>
            <person name="James T.Y."/>
            <person name="O'Malley M.A."/>
            <person name="Stajich J.E."/>
            <person name="Spatafora J.W."/>
            <person name="Visel A."/>
            <person name="Grigoriev I.V."/>
        </authorList>
    </citation>
    <scope>NUCLEOTIDE SEQUENCE [LARGE SCALE GENOMIC DNA]</scope>
    <source>
        <strain evidence="2 3">PL171</strain>
    </source>
</reference>
<dbReference type="AlphaFoldDB" id="A0A1Y2I1P2"/>
<dbReference type="PROSITE" id="PS50003">
    <property type="entry name" value="PH_DOMAIN"/>
    <property type="match status" value="1"/>
</dbReference>
<keyword evidence="3" id="KW-1185">Reference proteome</keyword>
<gene>
    <name evidence="2" type="ORF">BCR44DRAFT_1423780</name>
</gene>
<comment type="caution">
    <text evidence="2">The sequence shown here is derived from an EMBL/GenBank/DDBJ whole genome shotgun (WGS) entry which is preliminary data.</text>
</comment>
<dbReference type="Gene3D" id="2.30.29.30">
    <property type="entry name" value="Pleckstrin-homology domain (PH domain)/Phosphotyrosine-binding domain (PTB)"/>
    <property type="match status" value="1"/>
</dbReference>
<sequence length="366" mass="40619">MNIEQLDLCPEMVAWAKSPRNCELSSSARVILGFEGRPMSAGVMVADEGEKMAARPGDEVYTYLQLTDLHMAGLPYGLELNYSVSWSAPGSEQLVTLQSKSWAASDSPSRTIEPFILHPTLNPFVKKSGTLGFMSSLKKKNPRDLLQGLDIKIGTFELHLLAVDYGKEQLTIPLQVDDHLTDVLRMVNPQVPPAAVGNSDVGVRLGVWTGAVPRIRSVREAVHEGYLTLQSNPRCPTWRRYWAQVVPEEGCVKLYDFEYKTDKLHHTIALDHVTAVRPADPEEYPIPNAFVMLCANGSKATGSMPRTAHILGESQVDLRLSSETLISVEPSMWVCRSDSDEQMDRWMQALAATARMTRINKAKGLK</sequence>
<dbReference type="SMART" id="SM00233">
    <property type="entry name" value="PH"/>
    <property type="match status" value="1"/>
</dbReference>
<proteinExistence type="predicted"/>
<name>A0A1Y2I1P2_9FUNG</name>
<dbReference type="OrthoDB" id="5535777at2759"/>
<evidence type="ECO:0000313" key="2">
    <source>
        <dbReference type="EMBL" id="ORZ40786.1"/>
    </source>
</evidence>
<dbReference type="SUPFAM" id="SSF50729">
    <property type="entry name" value="PH domain-like"/>
    <property type="match status" value="1"/>
</dbReference>
<accession>A0A1Y2I1P2</accession>
<protein>
    <recommendedName>
        <fullName evidence="1">PH domain-containing protein</fullName>
    </recommendedName>
</protein>
<organism evidence="2 3">
    <name type="scientific">Catenaria anguillulae PL171</name>
    <dbReference type="NCBI Taxonomy" id="765915"/>
    <lineage>
        <taxon>Eukaryota</taxon>
        <taxon>Fungi</taxon>
        <taxon>Fungi incertae sedis</taxon>
        <taxon>Blastocladiomycota</taxon>
        <taxon>Blastocladiomycetes</taxon>
        <taxon>Blastocladiales</taxon>
        <taxon>Catenariaceae</taxon>
        <taxon>Catenaria</taxon>
    </lineage>
</organism>
<feature type="domain" description="PH" evidence="1">
    <location>
        <begin position="220"/>
        <end position="355"/>
    </location>
</feature>